<dbReference type="Proteomes" id="UP000196759">
    <property type="component" value="Chromosome"/>
</dbReference>
<accession>A0A1Z3CL97</accession>
<evidence type="ECO:0000313" key="1">
    <source>
        <dbReference type="EMBL" id="ASC04215.1"/>
    </source>
</evidence>
<evidence type="ECO:0000313" key="2">
    <source>
        <dbReference type="Proteomes" id="UP000196759"/>
    </source>
</evidence>
<name>A0A1Z3CL97_FUSNP</name>
<gene>
    <name evidence="1" type="ORF">CBG50_09140</name>
</gene>
<reference evidence="1 2" key="1">
    <citation type="submission" date="2017-06" db="EMBL/GenBank/DDBJ databases">
        <title>Draft genome sequence of Fusobacterium nucleatum subsp. polymorphum KCOM 1260 (=ChDC F218).</title>
        <authorList>
            <person name="Kook J.-K."/>
            <person name="Park S.-N."/>
            <person name="Lim Y.K."/>
            <person name="Roh H."/>
        </authorList>
    </citation>
    <scope>NUCLEOTIDE SEQUENCE [LARGE SCALE GENOMIC DNA]</scope>
    <source>
        <strain evidence="2">KCOM 1260 (ChDC F218)</strain>
    </source>
</reference>
<protein>
    <submittedName>
        <fullName evidence="1">Uncharacterized protein</fullName>
    </submittedName>
</protein>
<sequence length="44" mass="5250">MRCKFAKLADKSASNIARFARPILFNFYSKIWNVIHIFSYFNYG</sequence>
<keyword evidence="2" id="KW-1185">Reference proteome</keyword>
<dbReference type="AlphaFoldDB" id="A0A1Z3CL97"/>
<organism evidence="1 2">
    <name type="scientific">Fusobacterium nucleatum subsp. polymorphum</name>
    <name type="common">Fusobacterium polymorphum</name>
    <dbReference type="NCBI Taxonomy" id="76857"/>
    <lineage>
        <taxon>Bacteria</taxon>
        <taxon>Fusobacteriati</taxon>
        <taxon>Fusobacteriota</taxon>
        <taxon>Fusobacteriia</taxon>
        <taxon>Fusobacteriales</taxon>
        <taxon>Fusobacteriaceae</taxon>
        <taxon>Fusobacterium</taxon>
    </lineage>
</organism>
<dbReference type="EMBL" id="CP021934">
    <property type="protein sequence ID" value="ASC04215.1"/>
    <property type="molecule type" value="Genomic_DNA"/>
</dbReference>
<proteinExistence type="predicted"/>